<keyword evidence="2" id="KW-1185">Reference proteome</keyword>
<feature type="non-terminal residue" evidence="1">
    <location>
        <position position="1"/>
    </location>
</feature>
<dbReference type="EMBL" id="RWGY01000002">
    <property type="protein sequence ID" value="TVU48899.1"/>
    <property type="molecule type" value="Genomic_DNA"/>
</dbReference>
<accession>A0A5J9WKX1</accession>
<evidence type="ECO:0000313" key="1">
    <source>
        <dbReference type="EMBL" id="TVU48899.1"/>
    </source>
</evidence>
<organism evidence="1 2">
    <name type="scientific">Eragrostis curvula</name>
    <name type="common">weeping love grass</name>
    <dbReference type="NCBI Taxonomy" id="38414"/>
    <lineage>
        <taxon>Eukaryota</taxon>
        <taxon>Viridiplantae</taxon>
        <taxon>Streptophyta</taxon>
        <taxon>Embryophyta</taxon>
        <taxon>Tracheophyta</taxon>
        <taxon>Spermatophyta</taxon>
        <taxon>Magnoliopsida</taxon>
        <taxon>Liliopsida</taxon>
        <taxon>Poales</taxon>
        <taxon>Poaceae</taxon>
        <taxon>PACMAD clade</taxon>
        <taxon>Chloridoideae</taxon>
        <taxon>Eragrostideae</taxon>
        <taxon>Eragrostidinae</taxon>
        <taxon>Eragrostis</taxon>
    </lineage>
</organism>
<sequence length="117" mass="12438">MQSVRAQILAPPVPAGTSNCHIWPGLSRVPPRTGYAAGHTGKGHWLVTWTLAAPAAAAATATRRTAKRTRGVVVAGNAIGAACRATACRLADGGVYVYIEENEGRERLQRCPLCFQW</sequence>
<comment type="caution">
    <text evidence="1">The sequence shown here is derived from an EMBL/GenBank/DDBJ whole genome shotgun (WGS) entry which is preliminary data.</text>
</comment>
<dbReference type="Gramene" id="TVU48899">
    <property type="protein sequence ID" value="TVU48899"/>
    <property type="gene ID" value="EJB05_00183"/>
</dbReference>
<evidence type="ECO:0000313" key="2">
    <source>
        <dbReference type="Proteomes" id="UP000324897"/>
    </source>
</evidence>
<dbReference type="AlphaFoldDB" id="A0A5J9WKX1"/>
<reference evidence="1 2" key="1">
    <citation type="journal article" date="2019" name="Sci. Rep.">
        <title>A high-quality genome of Eragrostis curvula grass provides insights into Poaceae evolution and supports new strategies to enhance forage quality.</title>
        <authorList>
            <person name="Carballo J."/>
            <person name="Santos B.A.C.M."/>
            <person name="Zappacosta D."/>
            <person name="Garbus I."/>
            <person name="Selva J.P."/>
            <person name="Gallo C.A."/>
            <person name="Diaz A."/>
            <person name="Albertini E."/>
            <person name="Caccamo M."/>
            <person name="Echenique V."/>
        </authorList>
    </citation>
    <scope>NUCLEOTIDE SEQUENCE [LARGE SCALE GENOMIC DNA]</scope>
    <source>
        <strain evidence="2">cv. Victoria</strain>
        <tissue evidence="1">Leaf</tissue>
    </source>
</reference>
<proteinExistence type="predicted"/>
<protein>
    <submittedName>
        <fullName evidence="1">Uncharacterized protein</fullName>
    </submittedName>
</protein>
<name>A0A5J9WKX1_9POAL</name>
<gene>
    <name evidence="1" type="ORF">EJB05_00183</name>
</gene>
<dbReference type="Proteomes" id="UP000324897">
    <property type="component" value="Chromosome 6"/>
</dbReference>